<evidence type="ECO:0000313" key="9">
    <source>
        <dbReference type="Proteomes" id="UP000658514"/>
    </source>
</evidence>
<name>A0ABR8ALS5_9CYAN</name>
<evidence type="ECO:0000256" key="7">
    <source>
        <dbReference type="SAM" id="Phobius"/>
    </source>
</evidence>
<keyword evidence="3" id="KW-1003">Cell membrane</keyword>
<reference evidence="8 9" key="1">
    <citation type="journal article" date="2020" name="ISME J.">
        <title>Comparative genomics reveals insights into cyanobacterial evolution and habitat adaptation.</title>
        <authorList>
            <person name="Chen M.Y."/>
            <person name="Teng W.K."/>
            <person name="Zhao L."/>
            <person name="Hu C.X."/>
            <person name="Zhou Y.K."/>
            <person name="Han B.P."/>
            <person name="Song L.R."/>
            <person name="Shu W.S."/>
        </authorList>
    </citation>
    <scope>NUCLEOTIDE SEQUENCE [LARGE SCALE GENOMIC DNA]</scope>
    <source>
        <strain evidence="8 9">FACHB-288</strain>
    </source>
</reference>
<dbReference type="PANTHER" id="PTHR30250">
    <property type="entry name" value="PST FAMILY PREDICTED COLANIC ACID TRANSPORTER"/>
    <property type="match status" value="1"/>
</dbReference>
<evidence type="ECO:0000256" key="3">
    <source>
        <dbReference type="ARBA" id="ARBA00022475"/>
    </source>
</evidence>
<organism evidence="8 9">
    <name type="scientific">Calothrix parietina FACHB-288</name>
    <dbReference type="NCBI Taxonomy" id="2692896"/>
    <lineage>
        <taxon>Bacteria</taxon>
        <taxon>Bacillati</taxon>
        <taxon>Cyanobacteriota</taxon>
        <taxon>Cyanophyceae</taxon>
        <taxon>Nostocales</taxon>
        <taxon>Calotrichaceae</taxon>
        <taxon>Calothrix</taxon>
    </lineage>
</organism>
<evidence type="ECO:0000256" key="2">
    <source>
        <dbReference type="ARBA" id="ARBA00007430"/>
    </source>
</evidence>
<keyword evidence="9" id="KW-1185">Reference proteome</keyword>
<dbReference type="Proteomes" id="UP000658514">
    <property type="component" value="Unassembled WGS sequence"/>
</dbReference>
<comment type="subcellular location">
    <subcellularLocation>
        <location evidence="1">Cell membrane</location>
        <topology evidence="1">Multi-pass membrane protein</topology>
    </subcellularLocation>
</comment>
<feature type="transmembrane region" description="Helical" evidence="7">
    <location>
        <begin position="462"/>
        <end position="483"/>
    </location>
</feature>
<evidence type="ECO:0000256" key="4">
    <source>
        <dbReference type="ARBA" id="ARBA00022692"/>
    </source>
</evidence>
<accession>A0ABR8ALS5</accession>
<dbReference type="PANTHER" id="PTHR30250:SF10">
    <property type="entry name" value="LIPOPOLYSACCHARIDE BIOSYNTHESIS PROTEIN WZXC"/>
    <property type="match status" value="1"/>
</dbReference>
<keyword evidence="5 7" id="KW-1133">Transmembrane helix</keyword>
<evidence type="ECO:0000256" key="6">
    <source>
        <dbReference type="ARBA" id="ARBA00023136"/>
    </source>
</evidence>
<keyword evidence="6 7" id="KW-0472">Membrane</keyword>
<feature type="transmembrane region" description="Helical" evidence="7">
    <location>
        <begin position="440"/>
        <end position="456"/>
    </location>
</feature>
<keyword evidence="4 7" id="KW-0812">Transmembrane</keyword>
<feature type="transmembrane region" description="Helical" evidence="7">
    <location>
        <begin position="344"/>
        <end position="365"/>
    </location>
</feature>
<dbReference type="RefSeq" id="WP_190550773.1">
    <property type="nucleotide sequence ID" value="NZ_CAWPNO010000118.1"/>
</dbReference>
<feature type="transmembrane region" description="Helical" evidence="7">
    <location>
        <begin position="101"/>
        <end position="125"/>
    </location>
</feature>
<feature type="transmembrane region" description="Helical" evidence="7">
    <location>
        <begin position="401"/>
        <end position="420"/>
    </location>
</feature>
<dbReference type="InterPro" id="IPR050833">
    <property type="entry name" value="Poly_Biosynth_Transport"/>
</dbReference>
<feature type="transmembrane region" description="Helical" evidence="7">
    <location>
        <begin position="61"/>
        <end position="80"/>
    </location>
</feature>
<feature type="transmembrane region" description="Helical" evidence="7">
    <location>
        <begin position="161"/>
        <end position="184"/>
    </location>
</feature>
<feature type="transmembrane region" description="Helical" evidence="7">
    <location>
        <begin position="131"/>
        <end position="149"/>
    </location>
</feature>
<protein>
    <submittedName>
        <fullName evidence="8">Lipopolysaccharide biosynthesis protein</fullName>
    </submittedName>
</protein>
<dbReference type="Pfam" id="PF13440">
    <property type="entry name" value="Polysacc_synt_3"/>
    <property type="match status" value="1"/>
</dbReference>
<dbReference type="EMBL" id="JACJQH010000080">
    <property type="protein sequence ID" value="MBD2200200.1"/>
    <property type="molecule type" value="Genomic_DNA"/>
</dbReference>
<evidence type="ECO:0000313" key="8">
    <source>
        <dbReference type="EMBL" id="MBD2200200.1"/>
    </source>
</evidence>
<proteinExistence type="inferred from homology"/>
<feature type="transmembrane region" description="Helical" evidence="7">
    <location>
        <begin position="377"/>
        <end position="395"/>
    </location>
</feature>
<feature type="transmembrane region" description="Helical" evidence="7">
    <location>
        <begin position="311"/>
        <end position="332"/>
    </location>
</feature>
<gene>
    <name evidence="8" type="ORF">H6G24_32835</name>
</gene>
<evidence type="ECO:0000256" key="5">
    <source>
        <dbReference type="ARBA" id="ARBA00022989"/>
    </source>
</evidence>
<comment type="caution">
    <text evidence="8">The sequence shown here is derived from an EMBL/GenBank/DDBJ whole genome shotgun (WGS) entry which is preliminary data.</text>
</comment>
<comment type="similarity">
    <text evidence="2">Belongs to the polysaccharide synthase family.</text>
</comment>
<feature type="transmembrane region" description="Helical" evidence="7">
    <location>
        <begin position="190"/>
        <end position="211"/>
    </location>
</feature>
<dbReference type="CDD" id="cd13127">
    <property type="entry name" value="MATE_tuaB_like"/>
    <property type="match status" value="1"/>
</dbReference>
<sequence>MKNISSSDKNIKYFRTEHLKADLKGRSVRGGTFTMIAQIFKFSLNLVSNTVLARLLTPQDYGLIGMVTAVTGFVLLFKDLGLSMATVQKEEINHQQVSNLFWINVALGLVTAIVTIAIAPAIAGFYNEPRLIGISIALATGFIIGSLGVQHSALLNRQMEFKALVINDLLSIVTGLAAAIVAAWYGLSYWALVIMPLVTGLASTTGLWMVCRWRPGFPSGKSDTRSMLAFGRNLTSFSIMNYFSRNLDNVLIGRVWGAQQLGVYAKAYQLLLLPLQQINSPIAAVAVPTLSRLTDSPERYRQTYLRVLEKISMLTSPLVLFMIATSDWLIWVLLGNQWSEASNIFSILGIVALTQPVANTTGWIFITQNRTNHMVQWGAIGSTLSVISIIAGLPWGATGVAASYSISGLLIRTPILFWFVGRAGFVRTRDIYRTMAPSSFASLCAFLVIVAVRRYISFPHPVIGLLITLSINIGITLLILAVLPAGRKALQDFKDLILLILKRKRQNIQ</sequence>
<evidence type="ECO:0000256" key="1">
    <source>
        <dbReference type="ARBA" id="ARBA00004651"/>
    </source>
</evidence>